<comment type="caution">
    <text evidence="8">The sequence shown here is derived from an EMBL/GenBank/DDBJ whole genome shotgun (WGS) entry which is preliminary data.</text>
</comment>
<dbReference type="InterPro" id="IPR025110">
    <property type="entry name" value="AMP-bd_C"/>
</dbReference>
<gene>
    <name evidence="8" type="ORF">ABB55_14840</name>
</gene>
<sequence length="548" mass="60725">MRQDVSGWSVRWDPERASQLKAEGAWADKTIADYAEAMMASDPDRVLVIERERAFTVRMLYTEAQRLARALVQRGYRPGDTVSFQLPNWYETVVISLAATMAGLVVHPLVPIYRDLEVGFMLGDSRSRLIFIPGSFRNFDYKDMMRRLGPRLPRPVDVVVLRDDRDEFIGYEGLLAEADPATPLPGADPDAVKIIMYTSGTTGRAKGVLHSHNSLQAENRMRLTHLSLTPRDVMFNPSPVTHVTGALYSLCLPFTVGVTTVMLDKWDAPLALDMMRRRKVDGIVAATIFLQGLVDEAKRQGESLPHLRFFLCGGAQVPPDLVREAAPVFPNCIPSRIYGSTEVPCITAGVNSRSMIEQGATTDGEIWLAEARIVDPQSGAPVEAGQEGEILARAPQMFLGYARTEDNADAFDPDGFFRMGDLGRIAEGRFVTVTGRKKDLIIRAGENISPKEIEDILFNHPAIEDIAIVAMPDERTGEAACAFVIPREGQKVDLQTLKSYLVEAGTAMQKIPERVEIVTEFPRTSVGKVRKDVLRTVIRDKLQAEAAR</sequence>
<protein>
    <recommendedName>
        <fullName evidence="5">3-methylmercaptopropionyl-CoA ligase</fullName>
        <ecNumber evidence="4">6.2.1.44</ecNumber>
    </recommendedName>
</protein>
<dbReference type="Pfam" id="PF13193">
    <property type="entry name" value="AMP-binding_C"/>
    <property type="match status" value="1"/>
</dbReference>
<dbReference type="STRING" id="665126.ABB55_14840"/>
<dbReference type="PANTHER" id="PTHR43201:SF5">
    <property type="entry name" value="MEDIUM-CHAIN ACYL-COA LIGASE ACSF2, MITOCHONDRIAL"/>
    <property type="match status" value="1"/>
</dbReference>
<dbReference type="AlphaFoldDB" id="A0A0P6VKY3"/>
<dbReference type="PANTHER" id="PTHR43201">
    <property type="entry name" value="ACYL-COA SYNTHETASE"/>
    <property type="match status" value="1"/>
</dbReference>
<reference evidence="8 9" key="2">
    <citation type="submission" date="2015-10" db="EMBL/GenBank/DDBJ databases">
        <title>Draft Genome Sequence of Prosthecomicrobium hirschii ATCC 27832.</title>
        <authorList>
            <person name="Daniel J."/>
            <person name="Givan S.A."/>
            <person name="Brun Y.V."/>
            <person name="Brown P.J."/>
        </authorList>
    </citation>
    <scope>NUCLEOTIDE SEQUENCE [LARGE SCALE GENOMIC DNA]</scope>
    <source>
        <strain evidence="8 9">16</strain>
    </source>
</reference>
<dbReference type="GO" id="GO:0031956">
    <property type="term" value="F:medium-chain fatty acid-CoA ligase activity"/>
    <property type="evidence" value="ECO:0007669"/>
    <property type="project" value="TreeGrafter"/>
</dbReference>
<dbReference type="GO" id="GO:0006631">
    <property type="term" value="P:fatty acid metabolic process"/>
    <property type="evidence" value="ECO:0007669"/>
    <property type="project" value="TreeGrafter"/>
</dbReference>
<organism evidence="8 9">
    <name type="scientific">Prosthecodimorpha hirschii</name>
    <dbReference type="NCBI Taxonomy" id="665126"/>
    <lineage>
        <taxon>Bacteria</taxon>
        <taxon>Pseudomonadati</taxon>
        <taxon>Pseudomonadota</taxon>
        <taxon>Alphaproteobacteria</taxon>
        <taxon>Hyphomicrobiales</taxon>
        <taxon>Ancalomicrobiaceae</taxon>
        <taxon>Prosthecodimorpha</taxon>
    </lineage>
</organism>
<evidence type="ECO:0000256" key="5">
    <source>
        <dbReference type="ARBA" id="ARBA00067668"/>
    </source>
</evidence>
<feature type="domain" description="AMP-dependent synthetase/ligase" evidence="6">
    <location>
        <begin position="40"/>
        <end position="401"/>
    </location>
</feature>
<dbReference type="RefSeq" id="WP_054359498.1">
    <property type="nucleotide sequence ID" value="NZ_LJYW01000001.1"/>
</dbReference>
<dbReference type="SUPFAM" id="SSF56801">
    <property type="entry name" value="Acetyl-CoA synthetase-like"/>
    <property type="match status" value="1"/>
</dbReference>
<feature type="domain" description="AMP-binding enzyme C-terminal" evidence="7">
    <location>
        <begin position="452"/>
        <end position="528"/>
    </location>
</feature>
<keyword evidence="9" id="KW-1185">Reference proteome</keyword>
<name>A0A0P6VKY3_9HYPH</name>
<evidence type="ECO:0000259" key="7">
    <source>
        <dbReference type="Pfam" id="PF13193"/>
    </source>
</evidence>
<dbReference type="Gene3D" id="3.40.50.12780">
    <property type="entry name" value="N-terminal domain of ligase-like"/>
    <property type="match status" value="1"/>
</dbReference>
<dbReference type="PROSITE" id="PS00455">
    <property type="entry name" value="AMP_BINDING"/>
    <property type="match status" value="1"/>
</dbReference>
<evidence type="ECO:0000256" key="4">
    <source>
        <dbReference type="ARBA" id="ARBA00066616"/>
    </source>
</evidence>
<dbReference type="EC" id="6.2.1.44" evidence="4"/>
<dbReference type="InterPro" id="IPR042099">
    <property type="entry name" value="ANL_N_sf"/>
</dbReference>
<evidence type="ECO:0000256" key="3">
    <source>
        <dbReference type="ARBA" id="ARBA00051915"/>
    </source>
</evidence>
<evidence type="ECO:0000313" key="8">
    <source>
        <dbReference type="EMBL" id="KPL53333.1"/>
    </source>
</evidence>
<dbReference type="Pfam" id="PF00501">
    <property type="entry name" value="AMP-binding"/>
    <property type="match status" value="1"/>
</dbReference>
<evidence type="ECO:0000256" key="1">
    <source>
        <dbReference type="ARBA" id="ARBA00006432"/>
    </source>
</evidence>
<dbReference type="Proteomes" id="UP000048984">
    <property type="component" value="Unassembled WGS sequence"/>
</dbReference>
<dbReference type="InterPro" id="IPR045851">
    <property type="entry name" value="AMP-bd_C_sf"/>
</dbReference>
<dbReference type="InterPro" id="IPR000873">
    <property type="entry name" value="AMP-dep_synth/lig_dom"/>
</dbReference>
<evidence type="ECO:0000256" key="2">
    <source>
        <dbReference type="ARBA" id="ARBA00022598"/>
    </source>
</evidence>
<dbReference type="EMBL" id="LJYW01000001">
    <property type="protein sequence ID" value="KPL53333.1"/>
    <property type="molecule type" value="Genomic_DNA"/>
</dbReference>
<proteinExistence type="inferred from homology"/>
<evidence type="ECO:0000259" key="6">
    <source>
        <dbReference type="Pfam" id="PF00501"/>
    </source>
</evidence>
<dbReference type="FunFam" id="3.30.300.30:FF:000008">
    <property type="entry name" value="2,3-dihydroxybenzoate-AMP ligase"/>
    <property type="match status" value="1"/>
</dbReference>
<comment type="similarity">
    <text evidence="1">Belongs to the ATP-dependent AMP-binding enzyme family.</text>
</comment>
<reference evidence="8 9" key="1">
    <citation type="submission" date="2015-09" db="EMBL/GenBank/DDBJ databases">
        <authorList>
            <person name="Jackson K.R."/>
            <person name="Lunt B.L."/>
            <person name="Fisher J.N.B."/>
            <person name="Gardner A.V."/>
            <person name="Bailey M.E."/>
            <person name="Deus L.M."/>
            <person name="Earl A.S."/>
            <person name="Gibby P.D."/>
            <person name="Hartmann K.A."/>
            <person name="Liu J.E."/>
            <person name="Manci A.M."/>
            <person name="Nielsen D.A."/>
            <person name="Solomon M.B."/>
            <person name="Breakwell D.P."/>
            <person name="Burnett S.H."/>
            <person name="Grose J.H."/>
        </authorList>
    </citation>
    <scope>NUCLEOTIDE SEQUENCE [LARGE SCALE GENOMIC DNA]</scope>
    <source>
        <strain evidence="8 9">16</strain>
    </source>
</reference>
<dbReference type="InterPro" id="IPR020845">
    <property type="entry name" value="AMP-binding_CS"/>
</dbReference>
<evidence type="ECO:0000313" key="9">
    <source>
        <dbReference type="Proteomes" id="UP000048984"/>
    </source>
</evidence>
<accession>A0A0P6VKY3</accession>
<keyword evidence="2" id="KW-0436">Ligase</keyword>
<comment type="catalytic activity">
    <reaction evidence="3">
        <text>3-(methylsulfanyl)propanoate + ATP + CoA = 3-(methylsulfanyl)propanoyl-CoA + AMP + diphosphate</text>
        <dbReference type="Rhea" id="RHEA:43052"/>
        <dbReference type="ChEBI" id="CHEBI:30616"/>
        <dbReference type="ChEBI" id="CHEBI:33019"/>
        <dbReference type="ChEBI" id="CHEBI:49016"/>
        <dbReference type="ChEBI" id="CHEBI:57287"/>
        <dbReference type="ChEBI" id="CHEBI:82815"/>
        <dbReference type="ChEBI" id="CHEBI:456215"/>
        <dbReference type="EC" id="6.2.1.44"/>
    </reaction>
    <physiologicalReaction direction="left-to-right" evidence="3">
        <dbReference type="Rhea" id="RHEA:43053"/>
    </physiologicalReaction>
</comment>
<dbReference type="Gene3D" id="3.30.300.30">
    <property type="match status" value="1"/>
</dbReference>